<evidence type="ECO:0000256" key="1">
    <source>
        <dbReference type="ARBA" id="ARBA00004123"/>
    </source>
</evidence>
<evidence type="ECO:0000256" key="3">
    <source>
        <dbReference type="ARBA" id="ARBA00023015"/>
    </source>
</evidence>
<dbReference type="PANTHER" id="PTHR12548:SF5">
    <property type="entry name" value="TRANSCRIPTION FACTOR DP-2"/>
    <property type="match status" value="1"/>
</dbReference>
<evidence type="ECO:0000256" key="4">
    <source>
        <dbReference type="ARBA" id="ARBA00023125"/>
    </source>
</evidence>
<dbReference type="GO" id="GO:0005667">
    <property type="term" value="C:transcription regulator complex"/>
    <property type="evidence" value="ECO:0007669"/>
    <property type="project" value="InterPro"/>
</dbReference>
<dbReference type="SUPFAM" id="SSF144074">
    <property type="entry name" value="E2F-DP heterodimerization region"/>
    <property type="match status" value="1"/>
</dbReference>
<comment type="subcellular location">
    <subcellularLocation>
        <location evidence="1">Nucleus</location>
    </subcellularLocation>
</comment>
<dbReference type="Proteomes" id="UP000694395">
    <property type="component" value="Chromosome 27"/>
</dbReference>
<dbReference type="InterPro" id="IPR015648">
    <property type="entry name" value="Transcrpt_fac_DP"/>
</dbReference>
<keyword evidence="10" id="KW-1185">Reference proteome</keyword>
<dbReference type="InterPro" id="IPR037241">
    <property type="entry name" value="E2F-DP_heterodim"/>
</dbReference>
<dbReference type="InterPro" id="IPR014889">
    <property type="entry name" value="Transc_factor_DP_C"/>
</dbReference>
<dbReference type="SUPFAM" id="SSF46785">
    <property type="entry name" value="Winged helix' DNA-binding domain"/>
    <property type="match status" value="1"/>
</dbReference>
<dbReference type="InterPro" id="IPR038168">
    <property type="entry name" value="TF_DP_C_sf"/>
</dbReference>
<reference evidence="9" key="3">
    <citation type="submission" date="2025-09" db="UniProtKB">
        <authorList>
            <consortium name="Ensembl"/>
        </authorList>
    </citation>
    <scope>IDENTIFICATION</scope>
</reference>
<organism evidence="9 10">
    <name type="scientific">Oncorhynchus mykiss</name>
    <name type="common">Rainbow trout</name>
    <name type="synonym">Salmo gairdneri</name>
    <dbReference type="NCBI Taxonomy" id="8022"/>
    <lineage>
        <taxon>Eukaryota</taxon>
        <taxon>Metazoa</taxon>
        <taxon>Chordata</taxon>
        <taxon>Craniata</taxon>
        <taxon>Vertebrata</taxon>
        <taxon>Euteleostomi</taxon>
        <taxon>Actinopterygii</taxon>
        <taxon>Neopterygii</taxon>
        <taxon>Teleostei</taxon>
        <taxon>Protacanthopterygii</taxon>
        <taxon>Salmoniformes</taxon>
        <taxon>Salmonidae</taxon>
        <taxon>Salmoninae</taxon>
        <taxon>Oncorhynchus</taxon>
    </lineage>
</organism>
<evidence type="ECO:0000259" key="8">
    <source>
        <dbReference type="SMART" id="SM01372"/>
    </source>
</evidence>
<name>A0A8C7U0Q6_ONCMY</name>
<reference evidence="9" key="2">
    <citation type="submission" date="2025-08" db="UniProtKB">
        <authorList>
            <consortium name="Ensembl"/>
        </authorList>
    </citation>
    <scope>IDENTIFICATION</scope>
</reference>
<dbReference type="Gene3D" id="1.10.10.10">
    <property type="entry name" value="Winged helix-like DNA-binding domain superfamily/Winged helix DNA-binding domain"/>
    <property type="match status" value="1"/>
</dbReference>
<dbReference type="InterPro" id="IPR036390">
    <property type="entry name" value="WH_DNA-bd_sf"/>
</dbReference>
<feature type="domain" description="E2F/DP family winged-helix DNA-binding" evidence="8">
    <location>
        <begin position="29"/>
        <end position="117"/>
    </location>
</feature>
<dbReference type="GO" id="GO:0000981">
    <property type="term" value="F:DNA-binding transcription factor activity, RNA polymerase II-specific"/>
    <property type="evidence" value="ECO:0007669"/>
    <property type="project" value="TreeGrafter"/>
</dbReference>
<dbReference type="InterPro" id="IPR003316">
    <property type="entry name" value="E2F_WHTH_DNA-bd_dom"/>
</dbReference>
<accession>A0A8C7U0Q6</accession>
<dbReference type="AlphaFoldDB" id="A0A8C7U0Q6"/>
<dbReference type="Gene3D" id="1.20.140.80">
    <property type="entry name" value="Transcription factor DP"/>
    <property type="match status" value="1"/>
</dbReference>
<dbReference type="GO" id="GO:0051726">
    <property type="term" value="P:regulation of cell cycle"/>
    <property type="evidence" value="ECO:0007669"/>
    <property type="project" value="InterPro"/>
</dbReference>
<protein>
    <submittedName>
        <fullName evidence="9">Uncharacterized protein</fullName>
    </submittedName>
</protein>
<proteinExistence type="inferred from homology"/>
<dbReference type="InterPro" id="IPR036388">
    <property type="entry name" value="WH-like_DNA-bd_sf"/>
</dbReference>
<keyword evidence="5" id="KW-0804">Transcription</keyword>
<keyword evidence="6" id="KW-0539">Nucleus</keyword>
<dbReference type="GO" id="GO:0005634">
    <property type="term" value="C:nucleus"/>
    <property type="evidence" value="ECO:0007669"/>
    <property type="project" value="UniProtKB-SubCell"/>
</dbReference>
<evidence type="ECO:0000256" key="6">
    <source>
        <dbReference type="ARBA" id="ARBA00023242"/>
    </source>
</evidence>
<feature type="domain" description="Transcription factor DP C-terminal" evidence="7">
    <location>
        <begin position="119"/>
        <end position="239"/>
    </location>
</feature>
<evidence type="ECO:0000256" key="5">
    <source>
        <dbReference type="ARBA" id="ARBA00023163"/>
    </source>
</evidence>
<dbReference type="Pfam" id="PF08781">
    <property type="entry name" value="DP"/>
    <property type="match status" value="1"/>
</dbReference>
<evidence type="ECO:0000313" key="9">
    <source>
        <dbReference type="Ensembl" id="ENSOMYP00000088796.1"/>
    </source>
</evidence>
<dbReference type="GO" id="GO:0000977">
    <property type="term" value="F:RNA polymerase II transcription regulatory region sequence-specific DNA binding"/>
    <property type="evidence" value="ECO:0007669"/>
    <property type="project" value="TreeGrafter"/>
</dbReference>
<comment type="similarity">
    <text evidence="2">Belongs to the E2F/DP family.</text>
</comment>
<keyword evidence="4" id="KW-0238">DNA-binding</keyword>
<evidence type="ECO:0000256" key="2">
    <source>
        <dbReference type="ARBA" id="ARBA00010940"/>
    </source>
</evidence>
<dbReference type="SMART" id="SM01138">
    <property type="entry name" value="DP"/>
    <property type="match status" value="1"/>
</dbReference>
<dbReference type="Ensembl" id="ENSOMYT00000096704.2">
    <property type="protein sequence ID" value="ENSOMYP00000088796.1"/>
    <property type="gene ID" value="ENSOMYG00000040999.2"/>
</dbReference>
<keyword evidence="3" id="KW-0805">Transcription regulation</keyword>
<dbReference type="SMART" id="SM01372">
    <property type="entry name" value="E2F_TDP"/>
    <property type="match status" value="1"/>
</dbReference>
<reference evidence="9" key="1">
    <citation type="submission" date="2020-07" db="EMBL/GenBank/DDBJ databases">
        <title>A long reads based de novo assembly of the rainbow trout Arlee double haploid line genome.</title>
        <authorList>
            <person name="Gao G."/>
            <person name="Palti Y."/>
        </authorList>
    </citation>
    <scope>NUCLEOTIDE SEQUENCE [LARGE SCALE GENOMIC DNA]</scope>
</reference>
<dbReference type="GeneTree" id="ENSGT00940000157909"/>
<sequence length="260" mass="28871">MVASQMAPYSLHCALLLTRTFNQLKKGNKNGKGLSHFSMKACAKVQKKGNTSYNEVADELVAEFTHSTTVMTTDSQVYDQKNIRRRIENVYVRINVFEVCIDKISCSNNVFKTVWIGVFESLHFRTNGRLMEHRRQKISFKNLVQRNKASEASSLALPPSSSVIQLPFIFLNTDVRTVIDCSTSSDKYVSPQCLHPHKRMGLSLDLESGKCTADNLVLAKSLIPRSLEIYIIGERGVTATVAPPSLSLEARCPAPSGCGL</sequence>
<evidence type="ECO:0000313" key="10">
    <source>
        <dbReference type="Proteomes" id="UP000694395"/>
    </source>
</evidence>
<dbReference type="PANTHER" id="PTHR12548">
    <property type="entry name" value="TRANSCRIPTION FACTOR DP"/>
    <property type="match status" value="1"/>
</dbReference>
<evidence type="ECO:0000259" key="7">
    <source>
        <dbReference type="SMART" id="SM01138"/>
    </source>
</evidence>